<dbReference type="EMBL" id="JAFMNU010000103">
    <property type="protein sequence ID" value="MBO0624503.1"/>
    <property type="molecule type" value="Genomic_DNA"/>
</dbReference>
<evidence type="ECO:0000313" key="2">
    <source>
        <dbReference type="EMBL" id="MBO0624503.1"/>
    </source>
</evidence>
<name>A0ABS3IX82_9BIFI</name>
<sequence length="191" mass="20494">MNPSHANHTGQQPATAPPAGGTSVKERAAGLRGRPDDPVVLHYVPYFAMQEGRRCMTLCGQGLTVRTALTRQAIEDGGALVCPMCEMERDRWDSRIRDPSEPSFPLGAGLGLRSLMEDRAGLTVCEAAERAGLDPGRLNHELNCGSIPIGDVQALASACGTDMNEALSWINAGQKAIELIRQEDRQNGACR</sequence>
<proteinExistence type="predicted"/>
<feature type="compositionally biased region" description="Basic and acidic residues" evidence="1">
    <location>
        <begin position="24"/>
        <end position="34"/>
    </location>
</feature>
<comment type="caution">
    <text evidence="2">The sequence shown here is derived from an EMBL/GenBank/DDBJ whole genome shotgun (WGS) entry which is preliminary data.</text>
</comment>
<feature type="region of interest" description="Disordered" evidence="1">
    <location>
        <begin position="1"/>
        <end position="34"/>
    </location>
</feature>
<dbReference type="Proteomes" id="UP000664299">
    <property type="component" value="Unassembled WGS sequence"/>
</dbReference>
<evidence type="ECO:0000256" key="1">
    <source>
        <dbReference type="SAM" id="MobiDB-lite"/>
    </source>
</evidence>
<protein>
    <submittedName>
        <fullName evidence="2">Helix-turn-helix domain-containing protein</fullName>
    </submittedName>
</protein>
<feature type="compositionally biased region" description="Polar residues" evidence="1">
    <location>
        <begin position="1"/>
        <end position="14"/>
    </location>
</feature>
<keyword evidence="3" id="KW-1185">Reference proteome</keyword>
<accession>A0ABS3IX82</accession>
<gene>
    <name evidence="2" type="ORF">J1F30_09120</name>
</gene>
<dbReference type="RefSeq" id="WP_211120890.1">
    <property type="nucleotide sequence ID" value="NZ_JAFMNU020000008.1"/>
</dbReference>
<organism evidence="2 3">
    <name type="scientific">Bifidobacterium asteroides</name>
    <dbReference type="NCBI Taxonomy" id="1684"/>
    <lineage>
        <taxon>Bacteria</taxon>
        <taxon>Bacillati</taxon>
        <taxon>Actinomycetota</taxon>
        <taxon>Actinomycetes</taxon>
        <taxon>Bifidobacteriales</taxon>
        <taxon>Bifidobacteriaceae</taxon>
        <taxon>Bifidobacterium</taxon>
    </lineage>
</organism>
<reference evidence="2" key="1">
    <citation type="submission" date="2021-03" db="EMBL/GenBank/DDBJ databases">
        <title>Genome sequence of Bifidobacterium asteroides strain wkB204 isolated from a honey bee gut.</title>
        <authorList>
            <person name="Motta E.V.S."/>
            <person name="Kwong W.K."/>
            <person name="Moran N.A."/>
        </authorList>
    </citation>
    <scope>NUCLEOTIDE SEQUENCE</scope>
    <source>
        <strain evidence="2">WkB204</strain>
    </source>
</reference>
<evidence type="ECO:0000313" key="3">
    <source>
        <dbReference type="Proteomes" id="UP000664299"/>
    </source>
</evidence>